<protein>
    <submittedName>
        <fullName evidence="1">Uncharacterized protein</fullName>
    </submittedName>
</protein>
<evidence type="ECO:0000313" key="2">
    <source>
        <dbReference type="Proteomes" id="UP001501353"/>
    </source>
</evidence>
<keyword evidence="2" id="KW-1185">Reference proteome</keyword>
<proteinExistence type="predicted"/>
<dbReference type="RefSeq" id="WP_344764080.1">
    <property type="nucleotide sequence ID" value="NZ_BAAAZE010000012.1"/>
</dbReference>
<evidence type="ECO:0000313" key="1">
    <source>
        <dbReference type="EMBL" id="GAA4028608.1"/>
    </source>
</evidence>
<name>A0ABP7TMQ9_9BURK</name>
<sequence length="128" mass="14101">MKATELVSMWGSLDNTRLTSKQVSFRLPVHVAAKIAALCDLYPTKTRTQIVGDLLSSALGDVEKALPAFKGERWGSATDDNGGPLFMTVGPMADFRHRTNVHYVAFEKELGMDEPAPFYPGDLIWEEG</sequence>
<dbReference type="EMBL" id="BAAAZE010000012">
    <property type="protein sequence ID" value="GAA4028608.1"/>
    <property type="molecule type" value="Genomic_DNA"/>
</dbReference>
<dbReference type="Proteomes" id="UP001501353">
    <property type="component" value="Unassembled WGS sequence"/>
</dbReference>
<organism evidence="1 2">
    <name type="scientific">Actimicrobium antarcticum</name>
    <dbReference type="NCBI Taxonomy" id="1051899"/>
    <lineage>
        <taxon>Bacteria</taxon>
        <taxon>Pseudomonadati</taxon>
        <taxon>Pseudomonadota</taxon>
        <taxon>Betaproteobacteria</taxon>
        <taxon>Burkholderiales</taxon>
        <taxon>Oxalobacteraceae</taxon>
        <taxon>Actimicrobium</taxon>
    </lineage>
</organism>
<comment type="caution">
    <text evidence="1">The sequence shown here is derived from an EMBL/GenBank/DDBJ whole genome shotgun (WGS) entry which is preliminary data.</text>
</comment>
<reference evidence="2" key="1">
    <citation type="journal article" date="2019" name="Int. J. Syst. Evol. Microbiol.">
        <title>The Global Catalogue of Microorganisms (GCM) 10K type strain sequencing project: providing services to taxonomists for standard genome sequencing and annotation.</title>
        <authorList>
            <consortium name="The Broad Institute Genomics Platform"/>
            <consortium name="The Broad Institute Genome Sequencing Center for Infectious Disease"/>
            <person name="Wu L."/>
            <person name="Ma J."/>
        </authorList>
    </citation>
    <scope>NUCLEOTIDE SEQUENCE [LARGE SCALE GENOMIC DNA]</scope>
    <source>
        <strain evidence="2">JCM 16673</strain>
    </source>
</reference>
<accession>A0ABP7TMQ9</accession>
<gene>
    <name evidence="1" type="ORF">GCM10022212_28410</name>
</gene>